<dbReference type="CDD" id="cd22343">
    <property type="entry name" value="PDDEXK_lambda_exonuclease-like"/>
    <property type="match status" value="1"/>
</dbReference>
<evidence type="ECO:0000313" key="6">
    <source>
        <dbReference type="Proteomes" id="UP001159042"/>
    </source>
</evidence>
<dbReference type="PANTHER" id="PTHR39953:SF1">
    <property type="entry name" value="RE54151P"/>
    <property type="match status" value="1"/>
</dbReference>
<dbReference type="GO" id="GO:0004527">
    <property type="term" value="F:exonuclease activity"/>
    <property type="evidence" value="ECO:0007669"/>
    <property type="project" value="UniProtKB-KW"/>
</dbReference>
<evidence type="ECO:0000256" key="2">
    <source>
        <dbReference type="ARBA" id="ARBA00022759"/>
    </source>
</evidence>
<evidence type="ECO:0000256" key="3">
    <source>
        <dbReference type="ARBA" id="ARBA00022801"/>
    </source>
</evidence>
<name>A0AAV8VEU0_9CUCU</name>
<dbReference type="Gene3D" id="3.90.320.10">
    <property type="match status" value="1"/>
</dbReference>
<keyword evidence="6" id="KW-1185">Reference proteome</keyword>
<evidence type="ECO:0000313" key="5">
    <source>
        <dbReference type="EMBL" id="KAJ8912532.1"/>
    </source>
</evidence>
<protein>
    <recommendedName>
        <fullName evidence="7">YqaJ viral recombinase domain-containing protein</fullName>
    </recommendedName>
</protein>
<dbReference type="GO" id="GO:0006281">
    <property type="term" value="P:DNA repair"/>
    <property type="evidence" value="ECO:0007669"/>
    <property type="project" value="UniProtKB-ARBA"/>
</dbReference>
<dbReference type="EMBL" id="JANEYG010000122">
    <property type="protein sequence ID" value="KAJ8912532.1"/>
    <property type="molecule type" value="Genomic_DNA"/>
</dbReference>
<gene>
    <name evidence="5" type="ORF">NQ315_014476</name>
</gene>
<organism evidence="5 6">
    <name type="scientific">Exocentrus adspersus</name>
    <dbReference type="NCBI Taxonomy" id="1586481"/>
    <lineage>
        <taxon>Eukaryota</taxon>
        <taxon>Metazoa</taxon>
        <taxon>Ecdysozoa</taxon>
        <taxon>Arthropoda</taxon>
        <taxon>Hexapoda</taxon>
        <taxon>Insecta</taxon>
        <taxon>Pterygota</taxon>
        <taxon>Neoptera</taxon>
        <taxon>Endopterygota</taxon>
        <taxon>Coleoptera</taxon>
        <taxon>Polyphaga</taxon>
        <taxon>Cucujiformia</taxon>
        <taxon>Chrysomeloidea</taxon>
        <taxon>Cerambycidae</taxon>
        <taxon>Lamiinae</taxon>
        <taxon>Acanthocinini</taxon>
        <taxon>Exocentrus</taxon>
    </lineage>
</organism>
<dbReference type="Pfam" id="PF01771">
    <property type="entry name" value="Viral_alk_exo"/>
    <property type="match status" value="1"/>
</dbReference>
<dbReference type="SUPFAM" id="SSF52980">
    <property type="entry name" value="Restriction endonuclease-like"/>
    <property type="match status" value="1"/>
</dbReference>
<keyword evidence="3" id="KW-0378">Hydrolase</keyword>
<keyword evidence="4" id="KW-0269">Exonuclease</keyword>
<sequence length="273" mass="30810">MPRSRLKPYSVICTINEKENKTEEIRCLDCVASAGGCKHSIALLMWLHHRSEEPAPTSVSCYWNKPILSRIGSNIKFVKAVDIGRKMKAPVLNVASLSQSEYSLWHELRFGRVTASKLYDAAVCKFSSSALVNQIMGVRKLFQTAAMKRGITLEKAVIKELEKQINCPIRPSGFIVKKNGVIGASPDGITDDSIHIPKEGKVAKKFWAQINLQMLAMNVKKGIFCVASPDFEQTKKITVVNVEYDAEFMEYIIDCALYFWKTIKHTLMYKIEE</sequence>
<dbReference type="PANTHER" id="PTHR39953">
    <property type="entry name" value="RE54151P"/>
    <property type="match status" value="1"/>
</dbReference>
<keyword evidence="2" id="KW-0255">Endonuclease</keyword>
<dbReference type="GO" id="GO:0004519">
    <property type="term" value="F:endonuclease activity"/>
    <property type="evidence" value="ECO:0007669"/>
    <property type="project" value="UniProtKB-KW"/>
</dbReference>
<dbReference type="Proteomes" id="UP001159042">
    <property type="component" value="Unassembled WGS sequence"/>
</dbReference>
<proteinExistence type="predicted"/>
<dbReference type="InterPro" id="IPR011335">
    <property type="entry name" value="Restrct_endonuc-II-like"/>
</dbReference>
<evidence type="ECO:0000256" key="1">
    <source>
        <dbReference type="ARBA" id="ARBA00022722"/>
    </source>
</evidence>
<keyword evidence="1" id="KW-0540">Nuclease</keyword>
<dbReference type="InterPro" id="IPR034720">
    <property type="entry name" value="Viral_alk_exo"/>
</dbReference>
<evidence type="ECO:0008006" key="7">
    <source>
        <dbReference type="Google" id="ProtNLM"/>
    </source>
</evidence>
<dbReference type="AlphaFoldDB" id="A0AAV8VEU0"/>
<evidence type="ECO:0000256" key="4">
    <source>
        <dbReference type="ARBA" id="ARBA00022839"/>
    </source>
</evidence>
<reference evidence="5 6" key="1">
    <citation type="journal article" date="2023" name="Insect Mol. Biol.">
        <title>Genome sequencing provides insights into the evolution of gene families encoding plant cell wall-degrading enzymes in longhorned beetles.</title>
        <authorList>
            <person name="Shin N.R."/>
            <person name="Okamura Y."/>
            <person name="Kirsch R."/>
            <person name="Pauchet Y."/>
        </authorList>
    </citation>
    <scope>NUCLEOTIDE SEQUENCE [LARGE SCALE GENOMIC DNA]</scope>
    <source>
        <strain evidence="5">EAD_L_NR</strain>
    </source>
</reference>
<comment type="caution">
    <text evidence="5">The sequence shown here is derived from an EMBL/GenBank/DDBJ whole genome shotgun (WGS) entry which is preliminary data.</text>
</comment>
<dbReference type="InterPro" id="IPR011604">
    <property type="entry name" value="PDDEXK-like_dom_sf"/>
</dbReference>
<accession>A0AAV8VEU0</accession>